<dbReference type="InterPro" id="IPR035940">
    <property type="entry name" value="CAP_sf"/>
</dbReference>
<gene>
    <name evidence="3" type="ORF">Zmor_012570</name>
</gene>
<comment type="subcellular location">
    <subcellularLocation>
        <location evidence="1">Secreted</location>
    </subcellularLocation>
</comment>
<sequence length="99" mass="11786">MMVNFHNYFRTKVVPNTGRYIYGAMVLTTHTKTPNALFRSRLFIIRTWYRKKDNFTYSSTSNDFSLVGYYTHMVWASTHCLSRATGETFYNYICNYCPM</sequence>
<dbReference type="Gene3D" id="3.40.33.10">
    <property type="entry name" value="CAP"/>
    <property type="match status" value="1"/>
</dbReference>
<comment type="caution">
    <text evidence="3">The sequence shown here is derived from an EMBL/GenBank/DDBJ whole genome shotgun (WGS) entry which is preliminary data.</text>
</comment>
<evidence type="ECO:0008006" key="5">
    <source>
        <dbReference type="Google" id="ProtNLM"/>
    </source>
</evidence>
<keyword evidence="4" id="KW-1185">Reference proteome</keyword>
<name>A0AA38IBQ2_9CUCU</name>
<evidence type="ECO:0000313" key="4">
    <source>
        <dbReference type="Proteomes" id="UP001168821"/>
    </source>
</evidence>
<dbReference type="Proteomes" id="UP001168821">
    <property type="component" value="Unassembled WGS sequence"/>
</dbReference>
<organism evidence="3 4">
    <name type="scientific">Zophobas morio</name>
    <dbReference type="NCBI Taxonomy" id="2755281"/>
    <lineage>
        <taxon>Eukaryota</taxon>
        <taxon>Metazoa</taxon>
        <taxon>Ecdysozoa</taxon>
        <taxon>Arthropoda</taxon>
        <taxon>Hexapoda</taxon>
        <taxon>Insecta</taxon>
        <taxon>Pterygota</taxon>
        <taxon>Neoptera</taxon>
        <taxon>Endopterygota</taxon>
        <taxon>Coleoptera</taxon>
        <taxon>Polyphaga</taxon>
        <taxon>Cucujiformia</taxon>
        <taxon>Tenebrionidae</taxon>
        <taxon>Zophobas</taxon>
    </lineage>
</organism>
<keyword evidence="2" id="KW-0964">Secreted</keyword>
<dbReference type="SUPFAM" id="SSF55797">
    <property type="entry name" value="PR-1-like"/>
    <property type="match status" value="1"/>
</dbReference>
<reference evidence="3" key="1">
    <citation type="journal article" date="2023" name="G3 (Bethesda)">
        <title>Whole genome assemblies of Zophobas morio and Tenebrio molitor.</title>
        <authorList>
            <person name="Kaur S."/>
            <person name="Stinson S.A."/>
            <person name="diCenzo G.C."/>
        </authorList>
    </citation>
    <scope>NUCLEOTIDE SEQUENCE</scope>
    <source>
        <strain evidence="3">QUZm001</strain>
    </source>
</reference>
<accession>A0AA38IBQ2</accession>
<evidence type="ECO:0000256" key="2">
    <source>
        <dbReference type="ARBA" id="ARBA00022525"/>
    </source>
</evidence>
<evidence type="ECO:0000313" key="3">
    <source>
        <dbReference type="EMBL" id="KAJ3653312.1"/>
    </source>
</evidence>
<evidence type="ECO:0000256" key="1">
    <source>
        <dbReference type="ARBA" id="ARBA00004613"/>
    </source>
</evidence>
<protein>
    <recommendedName>
        <fullName evidence="5">SCP domain-containing protein</fullName>
    </recommendedName>
</protein>
<dbReference type="EMBL" id="JALNTZ010000004">
    <property type="protein sequence ID" value="KAJ3653312.1"/>
    <property type="molecule type" value="Genomic_DNA"/>
</dbReference>
<dbReference type="AlphaFoldDB" id="A0AA38IBQ2"/>
<proteinExistence type="predicted"/>